<protein>
    <submittedName>
        <fullName evidence="1">Uncharacterized protein</fullName>
    </submittedName>
</protein>
<reference evidence="1" key="2">
    <citation type="journal article" date="2015" name="Data Brief">
        <title>Shoot transcriptome of the giant reed, Arundo donax.</title>
        <authorList>
            <person name="Barrero R.A."/>
            <person name="Guerrero F.D."/>
            <person name="Moolhuijzen P."/>
            <person name="Goolsby J.A."/>
            <person name="Tidwell J."/>
            <person name="Bellgard S.E."/>
            <person name="Bellgard M.I."/>
        </authorList>
    </citation>
    <scope>NUCLEOTIDE SEQUENCE</scope>
    <source>
        <tissue evidence="1">Shoot tissue taken approximately 20 cm above the soil surface</tissue>
    </source>
</reference>
<dbReference type="AlphaFoldDB" id="A0A0A9SEV3"/>
<dbReference type="EMBL" id="GBRH01170217">
    <property type="protein sequence ID" value="JAE27679.1"/>
    <property type="molecule type" value="Transcribed_RNA"/>
</dbReference>
<reference evidence="1" key="1">
    <citation type="submission" date="2014-09" db="EMBL/GenBank/DDBJ databases">
        <authorList>
            <person name="Magalhaes I.L.F."/>
            <person name="Oliveira U."/>
            <person name="Santos F.R."/>
            <person name="Vidigal T.H.D.A."/>
            <person name="Brescovit A.D."/>
            <person name="Santos A.J."/>
        </authorList>
    </citation>
    <scope>NUCLEOTIDE SEQUENCE</scope>
    <source>
        <tissue evidence="1">Shoot tissue taken approximately 20 cm above the soil surface</tissue>
    </source>
</reference>
<evidence type="ECO:0000313" key="1">
    <source>
        <dbReference type="EMBL" id="JAE27679.1"/>
    </source>
</evidence>
<accession>A0A0A9SEV3</accession>
<name>A0A0A9SEV3_ARUDO</name>
<organism evidence="1">
    <name type="scientific">Arundo donax</name>
    <name type="common">Giant reed</name>
    <name type="synonym">Donax arundinaceus</name>
    <dbReference type="NCBI Taxonomy" id="35708"/>
    <lineage>
        <taxon>Eukaryota</taxon>
        <taxon>Viridiplantae</taxon>
        <taxon>Streptophyta</taxon>
        <taxon>Embryophyta</taxon>
        <taxon>Tracheophyta</taxon>
        <taxon>Spermatophyta</taxon>
        <taxon>Magnoliopsida</taxon>
        <taxon>Liliopsida</taxon>
        <taxon>Poales</taxon>
        <taxon>Poaceae</taxon>
        <taxon>PACMAD clade</taxon>
        <taxon>Arundinoideae</taxon>
        <taxon>Arundineae</taxon>
        <taxon>Arundo</taxon>
    </lineage>
</organism>
<proteinExistence type="predicted"/>
<sequence length="53" mass="5815">MYSTVKVLSTPLASPAPEFSQFQLAVSSKITSRETCTRRVFGSYILYALLPAS</sequence>